<evidence type="ECO:0000313" key="2">
    <source>
        <dbReference type="Proteomes" id="UP001156318"/>
    </source>
</evidence>
<dbReference type="Proteomes" id="UP001156318">
    <property type="component" value="Chromosome"/>
</dbReference>
<evidence type="ECO:0000313" key="1">
    <source>
        <dbReference type="EMBL" id="UYU30764.1"/>
    </source>
</evidence>
<gene>
    <name evidence="1" type="ORF">KFZ77_12910</name>
</gene>
<protein>
    <submittedName>
        <fullName evidence="1">Uncharacterized protein</fullName>
    </submittedName>
</protein>
<dbReference type="RefSeq" id="WP_264384426.1">
    <property type="nucleotide sequence ID" value="NZ_CP074352.1"/>
</dbReference>
<sequence length="190" mass="21268">MQDAGRSTDIFFIIEQLYPRDSLLPSIGELGPSLMQVYRTVYELIVKQDIYLDGHKIKPGNTTLWQSIKYMTGGKVTINDAPGHDCLYNLVYSGSTMVAVPLDGFESNRLNLLSKKLVFTPPIFNYGSDPVKRINLYARGGLSFFMEEGGQGTPIAAAKYNRKTGELMVIRSRRELSQLMAIVAHKCKKP</sequence>
<proteinExistence type="predicted"/>
<name>A0ABY6JDF3_9ENTR</name>
<organism evidence="1 2">
    <name type="scientific">Siccibacter colletis</name>
    <dbReference type="NCBI Taxonomy" id="1505757"/>
    <lineage>
        <taxon>Bacteria</taxon>
        <taxon>Pseudomonadati</taxon>
        <taxon>Pseudomonadota</taxon>
        <taxon>Gammaproteobacteria</taxon>
        <taxon>Enterobacterales</taxon>
        <taxon>Enterobacteriaceae</taxon>
        <taxon>Siccibacter</taxon>
    </lineage>
</organism>
<accession>A0ABY6JDF3</accession>
<keyword evidence="2" id="KW-1185">Reference proteome</keyword>
<reference evidence="1 2" key="1">
    <citation type="submission" date="2021-05" db="EMBL/GenBank/DDBJ databases">
        <title>Isolation, identification, and the growth promoting effects of Pantoea dispersa strain YSD J2 from the aboveground leaves of Cyperus esculentus L.Var. Sativus.</title>
        <authorList>
            <person name="Wang S."/>
            <person name="Tang X.M."/>
            <person name="Huang Y.N."/>
        </authorList>
    </citation>
    <scope>NUCLEOTIDE SEQUENCE [LARGE SCALE GENOMIC DNA]</scope>
    <source>
        <strain evidence="2">YSD YN2</strain>
    </source>
</reference>
<dbReference type="EMBL" id="CP074352">
    <property type="protein sequence ID" value="UYU30764.1"/>
    <property type="molecule type" value="Genomic_DNA"/>
</dbReference>